<evidence type="ECO:0000256" key="1">
    <source>
        <dbReference type="ARBA" id="ARBA00004479"/>
    </source>
</evidence>
<feature type="signal peptide" evidence="8">
    <location>
        <begin position="1"/>
        <end position="17"/>
    </location>
</feature>
<dbReference type="PROSITE" id="PS50853">
    <property type="entry name" value="FN3"/>
    <property type="match status" value="1"/>
</dbReference>
<proteinExistence type="predicted"/>
<dbReference type="PROSITE" id="PS50835">
    <property type="entry name" value="IG_LIKE"/>
    <property type="match status" value="5"/>
</dbReference>
<sequence length="892" mass="100808">MFLYLLCICLHVPSILSSIQIIEVRENVNITITCHFDSPKSRSLSNSLTSLLSQNNQSDNIILWYKDDTQVIGVNSISNNPKKYLINQVNADTYQLTIINIQLESSGLYKCQNFTAKEENHFQVNVIVPPSRLRLTSSTSSPVLAGTLVSFHCSSERVYPNPIFEWYKNDKLIQSSIGNQTDALLFSSSSLLTLLLTPADHNNILRCQVSNKASVEETRIEVKLDILFKPLITFSFKDKELAANTLTVVENTFEKIHCRTSSNPPLNSNIEWFKNDQLILGENQEQLRVNFHGIDKLSCRARNSIGQTEAYLDVNILYKPKLSMIENVTLNQNEKLVLKCSIDANPWCEQIRWLFNEQELVKEPCTDKKFTEYVIEKVDRSNTGKYICEVKNSMNTSSSDHFDGIAVASTDVRVQYEPFILNSYKKLAVVENYDVKAECIVDAYPKPDISWFGPSGQRLSLFTKEKVFNNTITISELHLPLSYSPILGQYRCTGKNDFGQREFVINFQRPGLPDPPIGLQASNVTHSSFVLSWQPGYDGGSEQMFYVSLDDNSTNERETLLNSLRFDDLNSNTRYSVKIRSKNDIGYSDYSSNVIITTKQTPVELEAFPSIQRAYFTPDGRRIRFQLSPLQPSMMLLDQLCIQHYNSETIPPCIPLTSLEALKDGLELQVEAMGIRLKLCLINQTDICSKFVTIPTTSQLFNDSSELILIITGSVFGLCIVLGLIVLFVCVHRQRRRVKAKNGSTDTLKTTSENGVANTSVRVNETNSRLYYPSQAVFYNDEHTGVYSLQQKPNSICLDSGMPSTTSDNSDSVGSQVLSGSDFYERSDGEYLVNGRMSTNRMILSAYSFARERDQHVNIPIHERISSSEEESGFSTPTRLHNGKKLIYEVVV</sequence>
<dbReference type="InterPro" id="IPR051275">
    <property type="entry name" value="Cell_adhesion_signaling"/>
</dbReference>
<comment type="caution">
    <text evidence="11">The sequence shown here is derived from an EMBL/GenBank/DDBJ whole genome shotgun (WGS) entry which is preliminary data.</text>
</comment>
<dbReference type="CDD" id="cd00063">
    <property type="entry name" value="FN3"/>
    <property type="match status" value="1"/>
</dbReference>
<dbReference type="InterPro" id="IPR003961">
    <property type="entry name" value="FN3_dom"/>
</dbReference>
<feature type="chain" id="PRO_5032281906" evidence="8">
    <location>
        <begin position="18"/>
        <end position="892"/>
    </location>
</feature>
<name>A0A813YT77_ADIRI</name>
<dbReference type="Proteomes" id="UP000663852">
    <property type="component" value="Unassembled WGS sequence"/>
</dbReference>
<dbReference type="GO" id="GO:0005911">
    <property type="term" value="C:cell-cell junction"/>
    <property type="evidence" value="ECO:0007669"/>
    <property type="project" value="TreeGrafter"/>
</dbReference>
<evidence type="ECO:0000256" key="4">
    <source>
        <dbReference type="ARBA" id="ARBA00023157"/>
    </source>
</evidence>
<keyword evidence="7" id="KW-1133">Transmembrane helix</keyword>
<reference evidence="11" key="1">
    <citation type="submission" date="2021-02" db="EMBL/GenBank/DDBJ databases">
        <authorList>
            <person name="Nowell W R."/>
        </authorList>
    </citation>
    <scope>NUCLEOTIDE SEQUENCE</scope>
</reference>
<dbReference type="EMBL" id="CAJNOJ010000030">
    <property type="protein sequence ID" value="CAF0888740.1"/>
    <property type="molecule type" value="Genomic_DNA"/>
</dbReference>
<evidence type="ECO:0000256" key="7">
    <source>
        <dbReference type="SAM" id="Phobius"/>
    </source>
</evidence>
<dbReference type="SMART" id="SM00408">
    <property type="entry name" value="IGc2"/>
    <property type="match status" value="3"/>
</dbReference>
<accession>A0A813YT77</accession>
<dbReference type="Gene3D" id="2.60.40.10">
    <property type="entry name" value="Immunoglobulins"/>
    <property type="match status" value="6"/>
</dbReference>
<dbReference type="SUPFAM" id="SSF48726">
    <property type="entry name" value="Immunoglobulin"/>
    <property type="match status" value="5"/>
</dbReference>
<evidence type="ECO:0000313" key="11">
    <source>
        <dbReference type="EMBL" id="CAF0888740.1"/>
    </source>
</evidence>
<dbReference type="InterPro" id="IPR003598">
    <property type="entry name" value="Ig_sub2"/>
</dbReference>
<evidence type="ECO:0000259" key="9">
    <source>
        <dbReference type="PROSITE" id="PS50835"/>
    </source>
</evidence>
<feature type="domain" description="Ig-like" evidence="9">
    <location>
        <begin position="418"/>
        <end position="506"/>
    </location>
</feature>
<evidence type="ECO:0000313" key="12">
    <source>
        <dbReference type="Proteomes" id="UP000663852"/>
    </source>
</evidence>
<feature type="domain" description="Ig-like" evidence="9">
    <location>
        <begin position="320"/>
        <end position="399"/>
    </location>
</feature>
<keyword evidence="6" id="KW-0393">Immunoglobulin domain</keyword>
<dbReference type="Pfam" id="PF13927">
    <property type="entry name" value="Ig_3"/>
    <property type="match status" value="1"/>
</dbReference>
<keyword evidence="7" id="KW-0812">Transmembrane</keyword>
<evidence type="ECO:0000259" key="10">
    <source>
        <dbReference type="PROSITE" id="PS50853"/>
    </source>
</evidence>
<evidence type="ECO:0000256" key="2">
    <source>
        <dbReference type="ARBA" id="ARBA00022737"/>
    </source>
</evidence>
<feature type="domain" description="Ig-like" evidence="9">
    <location>
        <begin position="230"/>
        <end position="315"/>
    </location>
</feature>
<dbReference type="GO" id="GO:0098609">
    <property type="term" value="P:cell-cell adhesion"/>
    <property type="evidence" value="ECO:0007669"/>
    <property type="project" value="TreeGrafter"/>
</dbReference>
<keyword evidence="2" id="KW-0677">Repeat</keyword>
<organism evidence="11 12">
    <name type="scientific">Adineta ricciae</name>
    <name type="common">Rotifer</name>
    <dbReference type="NCBI Taxonomy" id="249248"/>
    <lineage>
        <taxon>Eukaryota</taxon>
        <taxon>Metazoa</taxon>
        <taxon>Spiralia</taxon>
        <taxon>Gnathifera</taxon>
        <taxon>Rotifera</taxon>
        <taxon>Eurotatoria</taxon>
        <taxon>Bdelloidea</taxon>
        <taxon>Adinetida</taxon>
        <taxon>Adinetidae</taxon>
        <taxon>Adineta</taxon>
    </lineage>
</organism>
<dbReference type="Pfam" id="PF08205">
    <property type="entry name" value="C2-set_2"/>
    <property type="match status" value="1"/>
</dbReference>
<keyword evidence="5" id="KW-0325">Glycoprotein</keyword>
<feature type="domain" description="Fibronectin type-III" evidence="10">
    <location>
        <begin position="515"/>
        <end position="601"/>
    </location>
</feature>
<dbReference type="GO" id="GO:0005886">
    <property type="term" value="C:plasma membrane"/>
    <property type="evidence" value="ECO:0007669"/>
    <property type="project" value="TreeGrafter"/>
</dbReference>
<comment type="subcellular location">
    <subcellularLocation>
        <location evidence="1">Membrane</location>
        <topology evidence="1">Single-pass type I membrane protein</topology>
    </subcellularLocation>
</comment>
<keyword evidence="4" id="KW-1015">Disulfide bond</keyword>
<protein>
    <submittedName>
        <fullName evidence="11">Uncharacterized protein</fullName>
    </submittedName>
</protein>
<feature type="domain" description="Ig-like" evidence="9">
    <location>
        <begin position="13"/>
        <end position="112"/>
    </location>
</feature>
<evidence type="ECO:0000256" key="3">
    <source>
        <dbReference type="ARBA" id="ARBA00023136"/>
    </source>
</evidence>
<dbReference type="SMART" id="SM00409">
    <property type="entry name" value="IG"/>
    <property type="match status" value="4"/>
</dbReference>
<dbReference type="SUPFAM" id="SSF49265">
    <property type="entry name" value="Fibronectin type III"/>
    <property type="match status" value="1"/>
</dbReference>
<dbReference type="Pfam" id="PF07679">
    <property type="entry name" value="I-set"/>
    <property type="match status" value="1"/>
</dbReference>
<dbReference type="InterPro" id="IPR013783">
    <property type="entry name" value="Ig-like_fold"/>
</dbReference>
<gene>
    <name evidence="11" type="ORF">EDS130_LOCUS9169</name>
</gene>
<dbReference type="InterPro" id="IPR036179">
    <property type="entry name" value="Ig-like_dom_sf"/>
</dbReference>
<dbReference type="AlphaFoldDB" id="A0A813YT77"/>
<evidence type="ECO:0000256" key="5">
    <source>
        <dbReference type="ARBA" id="ARBA00023180"/>
    </source>
</evidence>
<feature type="domain" description="Ig-like" evidence="9">
    <location>
        <begin position="130"/>
        <end position="223"/>
    </location>
</feature>
<evidence type="ECO:0000256" key="6">
    <source>
        <dbReference type="ARBA" id="ARBA00023319"/>
    </source>
</evidence>
<dbReference type="SMART" id="SM00060">
    <property type="entry name" value="FN3"/>
    <property type="match status" value="1"/>
</dbReference>
<dbReference type="PANTHER" id="PTHR11640:SF31">
    <property type="entry name" value="IRREGULAR CHIASM C-ROUGHEST PROTEIN-RELATED"/>
    <property type="match status" value="1"/>
</dbReference>
<keyword evidence="8" id="KW-0732">Signal</keyword>
<dbReference type="PANTHER" id="PTHR11640">
    <property type="entry name" value="NEPHRIN"/>
    <property type="match status" value="1"/>
</dbReference>
<dbReference type="OrthoDB" id="10028801at2759"/>
<dbReference type="InterPro" id="IPR013098">
    <property type="entry name" value="Ig_I-set"/>
</dbReference>
<dbReference type="InterPro" id="IPR003599">
    <property type="entry name" value="Ig_sub"/>
</dbReference>
<evidence type="ECO:0000256" key="8">
    <source>
        <dbReference type="SAM" id="SignalP"/>
    </source>
</evidence>
<keyword evidence="3 7" id="KW-0472">Membrane</keyword>
<feature type="transmembrane region" description="Helical" evidence="7">
    <location>
        <begin position="707"/>
        <end position="731"/>
    </location>
</feature>
<dbReference type="Pfam" id="PF00041">
    <property type="entry name" value="fn3"/>
    <property type="match status" value="1"/>
</dbReference>
<dbReference type="InterPro" id="IPR036116">
    <property type="entry name" value="FN3_sf"/>
</dbReference>
<dbReference type="InterPro" id="IPR013162">
    <property type="entry name" value="CD80_C2-set"/>
</dbReference>
<dbReference type="InterPro" id="IPR007110">
    <property type="entry name" value="Ig-like_dom"/>
</dbReference>
<dbReference type="GO" id="GO:0050839">
    <property type="term" value="F:cell adhesion molecule binding"/>
    <property type="evidence" value="ECO:0007669"/>
    <property type="project" value="TreeGrafter"/>
</dbReference>